<dbReference type="EMBL" id="JARDXE010000040">
    <property type="protein sequence ID" value="MDE8649964.1"/>
    <property type="molecule type" value="Genomic_DNA"/>
</dbReference>
<evidence type="ECO:0000313" key="2">
    <source>
        <dbReference type="Proteomes" id="UP001217325"/>
    </source>
</evidence>
<accession>A0AAW6LTE3</accession>
<dbReference type="Proteomes" id="UP001217325">
    <property type="component" value="Unassembled WGS sequence"/>
</dbReference>
<reference evidence="1" key="1">
    <citation type="submission" date="2023-02" db="EMBL/GenBank/DDBJ databases">
        <title>A novel hydrolase synthesized by Rhodococcus erythropolis HQ is responsible for the detoxification of Zearalenone.</title>
        <authorList>
            <person name="Hu J."/>
            <person name="Xu J."/>
        </authorList>
    </citation>
    <scope>NUCLEOTIDE SEQUENCE</scope>
    <source>
        <strain evidence="1">HQ</strain>
    </source>
</reference>
<dbReference type="AlphaFoldDB" id="A0AAW6LTE3"/>
<dbReference type="RefSeq" id="WP_275233116.1">
    <property type="nucleotide sequence ID" value="NZ_JARDXE010000040.1"/>
</dbReference>
<evidence type="ECO:0000313" key="1">
    <source>
        <dbReference type="EMBL" id="MDE8649964.1"/>
    </source>
</evidence>
<protein>
    <submittedName>
        <fullName evidence="1">Uncharacterized protein</fullName>
    </submittedName>
</protein>
<sequence>MNIYEWSAMKWSLVKQRRSDASSRLPGIALRPKLNDGFSAVEQGFIVIPLRDPASRMKLSVPSREVVDAVAFLLTQHDASDFRRRAKKLVKEVPVAGTAKVMLDYSNADRYVLKAARDRQVEIEVAIALAERISNEVENTEE</sequence>
<name>A0AAW6LTE3_RHOSG</name>
<organism evidence="1 2">
    <name type="scientific">Rhodococcus qingshengii</name>
    <dbReference type="NCBI Taxonomy" id="334542"/>
    <lineage>
        <taxon>Bacteria</taxon>
        <taxon>Bacillati</taxon>
        <taxon>Actinomycetota</taxon>
        <taxon>Actinomycetes</taxon>
        <taxon>Mycobacteriales</taxon>
        <taxon>Nocardiaceae</taxon>
        <taxon>Rhodococcus</taxon>
        <taxon>Rhodococcus erythropolis group</taxon>
    </lineage>
</organism>
<proteinExistence type="predicted"/>
<gene>
    <name evidence="1" type="ORF">PXH69_33915</name>
</gene>
<comment type="caution">
    <text evidence="1">The sequence shown here is derived from an EMBL/GenBank/DDBJ whole genome shotgun (WGS) entry which is preliminary data.</text>
</comment>